<name>A0A931FRB9_9HYPH</name>
<reference evidence="1" key="1">
    <citation type="submission" date="2020-11" db="EMBL/GenBank/DDBJ databases">
        <authorList>
            <person name="Kim M.K."/>
        </authorList>
    </citation>
    <scope>NUCLEOTIDE SEQUENCE</scope>
    <source>
        <strain evidence="1">BT350</strain>
    </source>
</reference>
<dbReference type="InterPro" id="IPR009734">
    <property type="entry name" value="Myoviridae_GpU"/>
</dbReference>
<evidence type="ECO:0000313" key="2">
    <source>
        <dbReference type="Proteomes" id="UP000599312"/>
    </source>
</evidence>
<dbReference type="Proteomes" id="UP000599312">
    <property type="component" value="Unassembled WGS sequence"/>
</dbReference>
<gene>
    <name evidence="1" type="ORF">I2H38_19730</name>
</gene>
<dbReference type="AlphaFoldDB" id="A0A931FRB9"/>
<dbReference type="Pfam" id="PF06995">
    <property type="entry name" value="Phage_P2_GpU"/>
    <property type="match status" value="1"/>
</dbReference>
<proteinExistence type="predicted"/>
<keyword evidence="2" id="KW-1185">Reference proteome</keyword>
<comment type="caution">
    <text evidence="1">The sequence shown here is derived from an EMBL/GenBank/DDBJ whole genome shotgun (WGS) entry which is preliminary data.</text>
</comment>
<dbReference type="EMBL" id="JADQDO010000016">
    <property type="protein sequence ID" value="MBF9235597.1"/>
    <property type="molecule type" value="Genomic_DNA"/>
</dbReference>
<organism evidence="1 2">
    <name type="scientific">Microvirga alba</name>
    <dbReference type="NCBI Taxonomy" id="2791025"/>
    <lineage>
        <taxon>Bacteria</taxon>
        <taxon>Pseudomonadati</taxon>
        <taxon>Pseudomonadota</taxon>
        <taxon>Alphaproteobacteria</taxon>
        <taxon>Hyphomicrobiales</taxon>
        <taxon>Methylobacteriaceae</taxon>
        <taxon>Microvirga</taxon>
    </lineage>
</organism>
<accession>A0A931FRB9</accession>
<sequence length="307" mass="31753">MQLGAFQFGINTAAYQTLQRSSEWRWPSQDRFGKPPVLQHVGQGSETITLPGVIYPEWRGGFGQVEQMRALAGQATPLQLIDGSGATFGKWVIEGVEEKQSVFADAGAPRKQEFTLKLRRFFETDGGLVTLVTGVASVVSAAAGGIPAVSIPPAATGPVSQAQGLANSVASTAKSLSASLSKAYSDVQQAVAPYTAVAADTIGAVVRCVEVADQLQTNANRVLALLGKRPINATAISSAQGLGRTAAGLLTRANSAGVILRNTTAQMEALGTVPKSTVQVVRSAAATADKCAAACRQTATQAATIKE</sequence>
<protein>
    <submittedName>
        <fullName evidence="1">Phage tail protein</fullName>
    </submittedName>
</protein>
<evidence type="ECO:0000313" key="1">
    <source>
        <dbReference type="EMBL" id="MBF9235597.1"/>
    </source>
</evidence>